<dbReference type="CDD" id="cd00268">
    <property type="entry name" value="DEADc"/>
    <property type="match status" value="1"/>
</dbReference>
<dbReference type="InterPro" id="IPR044742">
    <property type="entry name" value="DEAD/DEAH_RhlB"/>
</dbReference>
<dbReference type="InterPro" id="IPR001650">
    <property type="entry name" value="Helicase_C-like"/>
</dbReference>
<feature type="region of interest" description="Disordered" evidence="6">
    <location>
        <begin position="512"/>
        <end position="657"/>
    </location>
</feature>
<evidence type="ECO:0000259" key="8">
    <source>
        <dbReference type="PROSITE" id="PS51194"/>
    </source>
</evidence>
<sequence length="657" mass="69937">MLTTILRRTSSSAITKRALAAAVTSTTDPFLHRLTSSSAASGDSPVGELRRFSGLTGFLKGRAFHSNSGPLNFRSSFCSRAEFAVEDYAYEEGSRGNSADEGLEIAKLGISQDIVSALAKKGIFKLFPIQKAVLEPAMQGRDMIGRARTGTGKTLAFGIPIIDKIIHFNAKHGLVYLCILHLNFDFVALFEIDCIEDGSGRNPLALVLAPTRELARQVEKEFQEAAPNLDTICVYGGTPISRQMRQLDYGVDIAVGTPGRIIDLLNRGALNLQEVQYVVLDEADQMLQVGFQEDVEKILERLPPKRQTLMFSATMPSWIKQITRNYLQDPLTIDLVGESDQKLADGISLYSIGTDMYVKAGILGPLITEHAKGGKCIVFTQTKRDADRLTYGLAKTVQCEALHGDISQAQRERTLAGFRNGHFNVLVATDVASRGLDIPNVDLVIQFDLPNSSEIFVHRSGRTGRAGKKGTAILVYTEDQSRAVKTIERDVGCRFLELPRIAVDPGSVDMGGGRFGSYGGGRDRRSGDSGFGRSPGFGRSGGYGNSGFGRSSYGNSGSTSSRFGDSGMSRPRGGFSGDSSGGSGFGRFGSSDGFGSGQSGSRSGGFSRPGGFGGSDRSGGGGFGGFGGSDRSGGFGGFGSSQSSAFGVADQNNKGRF</sequence>
<evidence type="ECO:0008006" key="11">
    <source>
        <dbReference type="Google" id="ProtNLM"/>
    </source>
</evidence>
<dbReference type="Proteomes" id="UP000289738">
    <property type="component" value="Chromosome A07"/>
</dbReference>
<name>A0A445C3Y5_ARAHY</name>
<proteinExistence type="inferred from homology"/>
<dbReference type="Pfam" id="PF00271">
    <property type="entry name" value="Helicase_C"/>
    <property type="match status" value="1"/>
</dbReference>
<dbReference type="GO" id="GO:0016787">
    <property type="term" value="F:hydrolase activity"/>
    <property type="evidence" value="ECO:0007669"/>
    <property type="project" value="UniProtKB-KW"/>
</dbReference>
<evidence type="ECO:0000313" key="9">
    <source>
        <dbReference type="EMBL" id="RYR45638.1"/>
    </source>
</evidence>
<feature type="compositionally biased region" description="Gly residues" evidence="6">
    <location>
        <begin position="529"/>
        <end position="547"/>
    </location>
</feature>
<keyword evidence="3" id="KW-0378">Hydrolase</keyword>
<dbReference type="Gene3D" id="3.40.50.300">
    <property type="entry name" value="P-loop containing nucleotide triphosphate hydrolases"/>
    <property type="match status" value="2"/>
</dbReference>
<dbReference type="SMART" id="SM00487">
    <property type="entry name" value="DEXDc"/>
    <property type="match status" value="1"/>
</dbReference>
<keyword evidence="10" id="KW-1185">Reference proteome</keyword>
<feature type="compositionally biased region" description="Gly residues" evidence="6">
    <location>
        <begin position="607"/>
        <end position="639"/>
    </location>
</feature>
<dbReference type="PANTHER" id="PTHR47959">
    <property type="entry name" value="ATP-DEPENDENT RNA HELICASE RHLE-RELATED"/>
    <property type="match status" value="1"/>
</dbReference>
<dbReference type="SUPFAM" id="SSF52540">
    <property type="entry name" value="P-loop containing nucleoside triphosphate hydrolases"/>
    <property type="match status" value="1"/>
</dbReference>
<evidence type="ECO:0000256" key="6">
    <source>
        <dbReference type="SAM" id="MobiDB-lite"/>
    </source>
</evidence>
<evidence type="ECO:0000259" key="7">
    <source>
        <dbReference type="PROSITE" id="PS51192"/>
    </source>
</evidence>
<evidence type="ECO:0000256" key="4">
    <source>
        <dbReference type="ARBA" id="ARBA00022806"/>
    </source>
</evidence>
<accession>A0A445C3Y5</accession>
<dbReference type="EMBL" id="SDMP01000007">
    <property type="protein sequence ID" value="RYR45638.1"/>
    <property type="molecule type" value="Genomic_DNA"/>
</dbReference>
<evidence type="ECO:0000256" key="5">
    <source>
        <dbReference type="ARBA" id="ARBA00022840"/>
    </source>
</evidence>
<comment type="similarity">
    <text evidence="1">Belongs to the DEAD box helicase family. DDX21/DDX50 subfamily.</text>
</comment>
<dbReference type="PROSITE" id="PS51194">
    <property type="entry name" value="HELICASE_CTER"/>
    <property type="match status" value="1"/>
</dbReference>
<feature type="domain" description="Helicase C-terminal" evidence="8">
    <location>
        <begin position="362"/>
        <end position="511"/>
    </location>
</feature>
<comment type="caution">
    <text evidence="9">The sequence shown here is derived from an EMBL/GenBank/DDBJ whole genome shotgun (WGS) entry which is preliminary data.</text>
</comment>
<feature type="domain" description="Helicase ATP-binding" evidence="7">
    <location>
        <begin position="134"/>
        <end position="333"/>
    </location>
</feature>
<dbReference type="GO" id="GO:0003724">
    <property type="term" value="F:RNA helicase activity"/>
    <property type="evidence" value="ECO:0007669"/>
    <property type="project" value="TreeGrafter"/>
</dbReference>
<gene>
    <name evidence="9" type="ORF">Ahy_A07g031452</name>
</gene>
<evidence type="ECO:0000256" key="1">
    <source>
        <dbReference type="ARBA" id="ARBA00006517"/>
    </source>
</evidence>
<dbReference type="AlphaFoldDB" id="A0A445C3Y5"/>
<organism evidence="9 10">
    <name type="scientific">Arachis hypogaea</name>
    <name type="common">Peanut</name>
    <dbReference type="NCBI Taxonomy" id="3818"/>
    <lineage>
        <taxon>Eukaryota</taxon>
        <taxon>Viridiplantae</taxon>
        <taxon>Streptophyta</taxon>
        <taxon>Embryophyta</taxon>
        <taxon>Tracheophyta</taxon>
        <taxon>Spermatophyta</taxon>
        <taxon>Magnoliopsida</taxon>
        <taxon>eudicotyledons</taxon>
        <taxon>Gunneridae</taxon>
        <taxon>Pentapetalae</taxon>
        <taxon>rosids</taxon>
        <taxon>fabids</taxon>
        <taxon>Fabales</taxon>
        <taxon>Fabaceae</taxon>
        <taxon>Papilionoideae</taxon>
        <taxon>50 kb inversion clade</taxon>
        <taxon>dalbergioids sensu lato</taxon>
        <taxon>Dalbergieae</taxon>
        <taxon>Pterocarpus clade</taxon>
        <taxon>Arachis</taxon>
    </lineage>
</organism>
<evidence type="ECO:0000256" key="3">
    <source>
        <dbReference type="ARBA" id="ARBA00022801"/>
    </source>
</evidence>
<protein>
    <recommendedName>
        <fullName evidence="11">DEAD-box ATP-dependent RNA helicase 53</fullName>
    </recommendedName>
</protein>
<dbReference type="SMART" id="SM00490">
    <property type="entry name" value="HELICc"/>
    <property type="match status" value="1"/>
</dbReference>
<dbReference type="GO" id="GO:0005524">
    <property type="term" value="F:ATP binding"/>
    <property type="evidence" value="ECO:0007669"/>
    <property type="project" value="UniProtKB-KW"/>
</dbReference>
<dbReference type="CDD" id="cd18787">
    <property type="entry name" value="SF2_C_DEAD"/>
    <property type="match status" value="1"/>
</dbReference>
<evidence type="ECO:0000313" key="10">
    <source>
        <dbReference type="Proteomes" id="UP000289738"/>
    </source>
</evidence>
<keyword evidence="4" id="KW-0347">Helicase</keyword>
<keyword evidence="2" id="KW-0547">Nucleotide-binding</keyword>
<dbReference type="InterPro" id="IPR027417">
    <property type="entry name" value="P-loop_NTPase"/>
</dbReference>
<dbReference type="GO" id="GO:0003676">
    <property type="term" value="F:nucleic acid binding"/>
    <property type="evidence" value="ECO:0007669"/>
    <property type="project" value="InterPro"/>
</dbReference>
<dbReference type="InterPro" id="IPR011545">
    <property type="entry name" value="DEAD/DEAH_box_helicase_dom"/>
</dbReference>
<keyword evidence="5" id="KW-0067">ATP-binding</keyword>
<dbReference type="PROSITE" id="PS51192">
    <property type="entry name" value="HELICASE_ATP_BIND_1"/>
    <property type="match status" value="1"/>
</dbReference>
<feature type="compositionally biased region" description="Low complexity" evidence="6">
    <location>
        <begin position="548"/>
        <end position="561"/>
    </location>
</feature>
<feature type="compositionally biased region" description="Gly residues" evidence="6">
    <location>
        <begin position="574"/>
        <end position="598"/>
    </location>
</feature>
<dbReference type="PANTHER" id="PTHR47959:SF23">
    <property type="entry name" value="HELICASE ATP-BINDING DOMAIN-CONTAINING PROTEIN"/>
    <property type="match status" value="1"/>
</dbReference>
<dbReference type="GO" id="GO:0005829">
    <property type="term" value="C:cytosol"/>
    <property type="evidence" value="ECO:0007669"/>
    <property type="project" value="TreeGrafter"/>
</dbReference>
<evidence type="ECO:0000256" key="2">
    <source>
        <dbReference type="ARBA" id="ARBA00022741"/>
    </source>
</evidence>
<dbReference type="InterPro" id="IPR014001">
    <property type="entry name" value="Helicase_ATP-bd"/>
</dbReference>
<dbReference type="InterPro" id="IPR050079">
    <property type="entry name" value="DEAD_box_RNA_helicase"/>
</dbReference>
<reference evidence="9 10" key="1">
    <citation type="submission" date="2019-01" db="EMBL/GenBank/DDBJ databases">
        <title>Sequencing of cultivated peanut Arachis hypogaea provides insights into genome evolution and oil improvement.</title>
        <authorList>
            <person name="Chen X."/>
        </authorList>
    </citation>
    <scope>NUCLEOTIDE SEQUENCE [LARGE SCALE GENOMIC DNA]</scope>
    <source>
        <strain evidence="10">cv. Fuhuasheng</strain>
        <tissue evidence="9">Leaves</tissue>
    </source>
</reference>
<dbReference type="Pfam" id="PF00270">
    <property type="entry name" value="DEAD"/>
    <property type="match status" value="1"/>
</dbReference>
<dbReference type="STRING" id="3818.A0A445C3Y5"/>